<keyword evidence="3" id="KW-1185">Reference proteome</keyword>
<accession>A0ABM9CZH7</accession>
<dbReference type="EMBL" id="CAKMMW010000053">
    <property type="protein sequence ID" value="CAH1232610.1"/>
    <property type="molecule type" value="Genomic_DNA"/>
</dbReference>
<evidence type="ECO:0000256" key="1">
    <source>
        <dbReference type="SAM" id="Phobius"/>
    </source>
</evidence>
<feature type="transmembrane region" description="Helical" evidence="1">
    <location>
        <begin position="69"/>
        <end position="90"/>
    </location>
</feature>
<name>A0ABM9CZH7_9BACL</name>
<sequence length="91" mass="10095">MNIPVKINLWSFILMLFCWIAFFLVQPVSAVPFNPHYIILSATIIVLIISVVGLGGISDWRTATQSTIAIFGSIALCLIESWVVFIGRLLT</sequence>
<keyword evidence="1" id="KW-0812">Transmembrane</keyword>
<comment type="caution">
    <text evidence="2">The sequence shown here is derived from an EMBL/GenBank/DDBJ whole genome shotgun (WGS) entry which is preliminary data.</text>
</comment>
<evidence type="ECO:0000313" key="2">
    <source>
        <dbReference type="EMBL" id="CAH1232610.1"/>
    </source>
</evidence>
<protein>
    <submittedName>
        <fullName evidence="2">Uncharacterized protein</fullName>
    </submittedName>
</protein>
<gene>
    <name evidence="2" type="ORF">PAECIP111891_07056</name>
</gene>
<organism evidence="2 3">
    <name type="scientific">Paenibacillus allorhizoplanae</name>
    <dbReference type="NCBI Taxonomy" id="2905648"/>
    <lineage>
        <taxon>Bacteria</taxon>
        <taxon>Bacillati</taxon>
        <taxon>Bacillota</taxon>
        <taxon>Bacilli</taxon>
        <taxon>Bacillales</taxon>
        <taxon>Paenibacillaceae</taxon>
        <taxon>Paenibacillus</taxon>
    </lineage>
</organism>
<reference evidence="2" key="1">
    <citation type="submission" date="2022-01" db="EMBL/GenBank/DDBJ databases">
        <authorList>
            <person name="Criscuolo A."/>
        </authorList>
    </citation>
    <scope>NUCLEOTIDE SEQUENCE</scope>
    <source>
        <strain evidence="2">CIP111891</strain>
    </source>
</reference>
<dbReference type="RefSeq" id="WP_236293567.1">
    <property type="nucleotide sequence ID" value="NZ_CAKMMW010000053.1"/>
</dbReference>
<proteinExistence type="predicted"/>
<dbReference type="Proteomes" id="UP000838821">
    <property type="component" value="Unassembled WGS sequence"/>
</dbReference>
<feature type="transmembrane region" description="Helical" evidence="1">
    <location>
        <begin position="7"/>
        <end position="25"/>
    </location>
</feature>
<evidence type="ECO:0000313" key="3">
    <source>
        <dbReference type="Proteomes" id="UP000838821"/>
    </source>
</evidence>
<feature type="transmembrane region" description="Helical" evidence="1">
    <location>
        <begin position="37"/>
        <end position="57"/>
    </location>
</feature>
<keyword evidence="1" id="KW-0472">Membrane</keyword>
<keyword evidence="1" id="KW-1133">Transmembrane helix</keyword>